<dbReference type="RefSeq" id="WP_168449084.1">
    <property type="nucleotide sequence ID" value="NZ_JAAWWK010000001.1"/>
</dbReference>
<comment type="caution">
    <text evidence="2">The sequence shown here is derived from an EMBL/GenBank/DDBJ whole genome shotgun (WGS) entry which is preliminary data.</text>
</comment>
<dbReference type="InterPro" id="IPR036388">
    <property type="entry name" value="WH-like_DNA-bd_sf"/>
</dbReference>
<dbReference type="Proteomes" id="UP000765845">
    <property type="component" value="Unassembled WGS sequence"/>
</dbReference>
<dbReference type="EMBL" id="JAAWWK010000001">
    <property type="protein sequence ID" value="NKI16569.1"/>
    <property type="molecule type" value="Genomic_DNA"/>
</dbReference>
<name>A0ABX1GE89_9GAMM</name>
<dbReference type="Gene3D" id="1.10.10.10">
    <property type="entry name" value="Winged helix-like DNA-binding domain superfamily/Winged helix DNA-binding domain"/>
    <property type="match status" value="1"/>
</dbReference>
<dbReference type="InterPro" id="IPR036390">
    <property type="entry name" value="WH_DNA-bd_sf"/>
</dbReference>
<dbReference type="SMART" id="SM00347">
    <property type="entry name" value="HTH_MARR"/>
    <property type="match status" value="1"/>
</dbReference>
<protein>
    <submittedName>
        <fullName evidence="2">MarR family transcriptional regulator</fullName>
    </submittedName>
</protein>
<dbReference type="Pfam" id="PF12802">
    <property type="entry name" value="MarR_2"/>
    <property type="match status" value="1"/>
</dbReference>
<dbReference type="SUPFAM" id="SSF46785">
    <property type="entry name" value="Winged helix' DNA-binding domain"/>
    <property type="match status" value="1"/>
</dbReference>
<evidence type="ECO:0000313" key="3">
    <source>
        <dbReference type="Proteomes" id="UP000765845"/>
    </source>
</evidence>
<evidence type="ECO:0000313" key="2">
    <source>
        <dbReference type="EMBL" id="NKI16569.1"/>
    </source>
</evidence>
<sequence>MDRQQEKSEEELATEFRVKIFKLNGLLLRAADYQLREDAPTRAGSLLLATIVRHGGPITASRLAEEVGQTRQGVGRMVNKLVKDGFLQYAENPYHRGSRLVSLTPKGEEAYEYALEQHNKLTKKWPFPVDREALGETVETLDKIIEHLVSSESAY</sequence>
<dbReference type="InterPro" id="IPR000835">
    <property type="entry name" value="HTH_MarR-typ"/>
</dbReference>
<accession>A0ABX1GE89</accession>
<reference evidence="2 3" key="1">
    <citation type="submission" date="2020-04" db="EMBL/GenBank/DDBJ databases">
        <authorList>
            <person name="Yoon J."/>
        </authorList>
    </citation>
    <scope>NUCLEOTIDE SEQUENCE [LARGE SCALE GENOMIC DNA]</scope>
    <source>
        <strain evidence="2 3">KMU-166</strain>
    </source>
</reference>
<keyword evidence="3" id="KW-1185">Reference proteome</keyword>
<evidence type="ECO:0000259" key="1">
    <source>
        <dbReference type="PROSITE" id="PS50995"/>
    </source>
</evidence>
<gene>
    <name evidence="2" type="ORF">HCU74_03940</name>
</gene>
<organism evidence="2 3">
    <name type="scientific">Spongiibacter thalassae</name>
    <dbReference type="NCBI Taxonomy" id="2721624"/>
    <lineage>
        <taxon>Bacteria</taxon>
        <taxon>Pseudomonadati</taxon>
        <taxon>Pseudomonadota</taxon>
        <taxon>Gammaproteobacteria</taxon>
        <taxon>Cellvibrionales</taxon>
        <taxon>Spongiibacteraceae</taxon>
        <taxon>Spongiibacter</taxon>
    </lineage>
</organism>
<proteinExistence type="predicted"/>
<feature type="domain" description="HTH marR-type" evidence="1">
    <location>
        <begin position="9"/>
        <end position="150"/>
    </location>
</feature>
<dbReference type="PROSITE" id="PS50995">
    <property type="entry name" value="HTH_MARR_2"/>
    <property type="match status" value="1"/>
</dbReference>
<dbReference type="PANTHER" id="PTHR33164:SF43">
    <property type="entry name" value="HTH-TYPE TRANSCRIPTIONAL REPRESSOR YETL"/>
    <property type="match status" value="1"/>
</dbReference>
<dbReference type="PANTHER" id="PTHR33164">
    <property type="entry name" value="TRANSCRIPTIONAL REGULATOR, MARR FAMILY"/>
    <property type="match status" value="1"/>
</dbReference>
<dbReference type="InterPro" id="IPR039422">
    <property type="entry name" value="MarR/SlyA-like"/>
</dbReference>